<dbReference type="EMBL" id="VBPB01000122">
    <property type="protein sequence ID" value="TMQ72087.1"/>
    <property type="molecule type" value="Genomic_DNA"/>
</dbReference>
<keyword evidence="2" id="KW-0472">Membrane</keyword>
<name>A0A538U892_UNCEI</name>
<reference evidence="3 4" key="1">
    <citation type="journal article" date="2019" name="Nat. Microbiol.">
        <title>Mediterranean grassland soil C-N compound turnover is dependent on rainfall and depth, and is mediated by genomically divergent microorganisms.</title>
        <authorList>
            <person name="Diamond S."/>
            <person name="Andeer P.F."/>
            <person name="Li Z."/>
            <person name="Crits-Christoph A."/>
            <person name="Burstein D."/>
            <person name="Anantharaman K."/>
            <person name="Lane K.R."/>
            <person name="Thomas B.C."/>
            <person name="Pan C."/>
            <person name="Northen T.R."/>
            <person name="Banfield J.F."/>
        </authorList>
    </citation>
    <scope>NUCLEOTIDE SEQUENCE [LARGE SCALE GENOMIC DNA]</scope>
    <source>
        <strain evidence="3">WS_11</strain>
    </source>
</reference>
<sequence length="133" mass="13331">MTLPAGDRSPAAAGVARGAGRARPSGGEARAVTAVLVALALLRAATAFLPSMWAWGLDAQRFLAPLPAWLPWLALALPLLPPVGAAVAPRLDRAGDGLSGAGGAWLVALCCAAGRSRPAPCPGTSSRRCRSSG</sequence>
<feature type="transmembrane region" description="Helical" evidence="2">
    <location>
        <begin position="31"/>
        <end position="49"/>
    </location>
</feature>
<dbReference type="Proteomes" id="UP000319771">
    <property type="component" value="Unassembled WGS sequence"/>
</dbReference>
<organism evidence="3 4">
    <name type="scientific">Eiseniibacteriota bacterium</name>
    <dbReference type="NCBI Taxonomy" id="2212470"/>
    <lineage>
        <taxon>Bacteria</taxon>
        <taxon>Candidatus Eiseniibacteriota</taxon>
    </lineage>
</organism>
<feature type="transmembrane region" description="Helical" evidence="2">
    <location>
        <begin position="69"/>
        <end position="88"/>
    </location>
</feature>
<gene>
    <name evidence="3" type="ORF">E6K81_08415</name>
</gene>
<proteinExistence type="predicted"/>
<evidence type="ECO:0000256" key="1">
    <source>
        <dbReference type="SAM" id="MobiDB-lite"/>
    </source>
</evidence>
<accession>A0A538U892</accession>
<keyword evidence="2" id="KW-0812">Transmembrane</keyword>
<evidence type="ECO:0000313" key="4">
    <source>
        <dbReference type="Proteomes" id="UP000319771"/>
    </source>
</evidence>
<evidence type="ECO:0000313" key="3">
    <source>
        <dbReference type="EMBL" id="TMQ72087.1"/>
    </source>
</evidence>
<feature type="region of interest" description="Disordered" evidence="1">
    <location>
        <begin position="1"/>
        <end position="25"/>
    </location>
</feature>
<evidence type="ECO:0000256" key="2">
    <source>
        <dbReference type="SAM" id="Phobius"/>
    </source>
</evidence>
<keyword evidence="2" id="KW-1133">Transmembrane helix</keyword>
<dbReference type="AlphaFoldDB" id="A0A538U892"/>
<protein>
    <submittedName>
        <fullName evidence="3">Uncharacterized protein</fullName>
    </submittedName>
</protein>
<feature type="compositionally biased region" description="Low complexity" evidence="1">
    <location>
        <begin position="8"/>
        <end position="25"/>
    </location>
</feature>
<comment type="caution">
    <text evidence="3">The sequence shown here is derived from an EMBL/GenBank/DDBJ whole genome shotgun (WGS) entry which is preliminary data.</text>
</comment>